<comment type="caution">
    <text evidence="3">The sequence shown here is derived from an EMBL/GenBank/DDBJ whole genome shotgun (WGS) entry which is preliminary data.</text>
</comment>
<dbReference type="EMBL" id="SMKE01000148">
    <property type="protein sequence ID" value="TDB99733.1"/>
    <property type="molecule type" value="Genomic_DNA"/>
</dbReference>
<keyword evidence="2" id="KW-0812">Transmembrane</keyword>
<evidence type="ECO:0008006" key="5">
    <source>
        <dbReference type="Google" id="ProtNLM"/>
    </source>
</evidence>
<keyword evidence="2" id="KW-1133">Transmembrane helix</keyword>
<reference evidence="3 4" key="1">
    <citation type="submission" date="2019-02" db="EMBL/GenBank/DDBJ databases">
        <title>Draft genome sequences of novel Actinobacteria.</title>
        <authorList>
            <person name="Sahin N."/>
            <person name="Ay H."/>
            <person name="Saygin H."/>
        </authorList>
    </citation>
    <scope>NUCLEOTIDE SEQUENCE [LARGE SCALE GENOMIC DNA]</scope>
    <source>
        <strain evidence="3 4">JCM 30529</strain>
    </source>
</reference>
<evidence type="ECO:0000313" key="3">
    <source>
        <dbReference type="EMBL" id="TDB99733.1"/>
    </source>
</evidence>
<feature type="transmembrane region" description="Helical" evidence="2">
    <location>
        <begin position="24"/>
        <end position="47"/>
    </location>
</feature>
<keyword evidence="2" id="KW-0472">Membrane</keyword>
<dbReference type="Proteomes" id="UP000295626">
    <property type="component" value="Unassembled WGS sequence"/>
</dbReference>
<feature type="region of interest" description="Disordered" evidence="1">
    <location>
        <begin position="189"/>
        <end position="215"/>
    </location>
</feature>
<proteinExistence type="predicted"/>
<evidence type="ECO:0000256" key="2">
    <source>
        <dbReference type="SAM" id="Phobius"/>
    </source>
</evidence>
<feature type="transmembrane region" description="Helical" evidence="2">
    <location>
        <begin position="130"/>
        <end position="147"/>
    </location>
</feature>
<name>A0ABY2DIW7_9ACTN</name>
<evidence type="ECO:0000313" key="4">
    <source>
        <dbReference type="Proteomes" id="UP000295626"/>
    </source>
</evidence>
<gene>
    <name evidence="3" type="ORF">E1091_06300</name>
</gene>
<sequence length="215" mass="23247">MTTGSGLDDDERRRTAERTRQRHTWLVVLLVALVLVGAVPVLVGAYVGEFGRQPARVATVLLVALVPAMIGAAVLVALRRGRWRDLSRTTGADRATGRRVLQALREGGSDDPRIDALARDEAARQVRTRWLTWVFPVVAVNGANMLVTGTTTVVRVLGGLNVATMLVLTLASHRTVRRARRYLASPVRHPVAPGRRDGMTGAPGGYASTRDDDGE</sequence>
<protein>
    <recommendedName>
        <fullName evidence="5">Integral membrane protein</fullName>
    </recommendedName>
</protein>
<keyword evidence="4" id="KW-1185">Reference proteome</keyword>
<accession>A0ABY2DIW7</accession>
<feature type="transmembrane region" description="Helical" evidence="2">
    <location>
        <begin position="59"/>
        <end position="78"/>
    </location>
</feature>
<evidence type="ECO:0000256" key="1">
    <source>
        <dbReference type="SAM" id="MobiDB-lite"/>
    </source>
</evidence>
<organism evidence="3 4">
    <name type="scientific">Micromonospora fluostatini</name>
    <dbReference type="NCBI Taxonomy" id="1629071"/>
    <lineage>
        <taxon>Bacteria</taxon>
        <taxon>Bacillati</taxon>
        <taxon>Actinomycetota</taxon>
        <taxon>Actinomycetes</taxon>
        <taxon>Micromonosporales</taxon>
        <taxon>Micromonosporaceae</taxon>
        <taxon>Micromonospora</taxon>
    </lineage>
</organism>
<feature type="transmembrane region" description="Helical" evidence="2">
    <location>
        <begin position="153"/>
        <end position="171"/>
    </location>
</feature>